<dbReference type="InterPro" id="IPR051604">
    <property type="entry name" value="Ergot_Alk_Oxidoreductase"/>
</dbReference>
<proteinExistence type="predicted"/>
<evidence type="ECO:0000259" key="1">
    <source>
        <dbReference type="Pfam" id="PF13460"/>
    </source>
</evidence>
<evidence type="ECO:0000313" key="3">
    <source>
        <dbReference type="Proteomes" id="UP001500843"/>
    </source>
</evidence>
<dbReference type="Gene3D" id="3.90.25.10">
    <property type="entry name" value="UDP-galactose 4-epimerase, domain 1"/>
    <property type="match status" value="1"/>
</dbReference>
<dbReference type="Gene3D" id="3.40.50.720">
    <property type="entry name" value="NAD(P)-binding Rossmann-like Domain"/>
    <property type="match status" value="1"/>
</dbReference>
<gene>
    <name evidence="2" type="ORF">GCM10023198_27240</name>
</gene>
<comment type="caution">
    <text evidence="2">The sequence shown here is derived from an EMBL/GenBank/DDBJ whole genome shotgun (WGS) entry which is preliminary data.</text>
</comment>
<keyword evidence="3" id="KW-1185">Reference proteome</keyword>
<dbReference type="PANTHER" id="PTHR43162">
    <property type="match status" value="1"/>
</dbReference>
<feature type="domain" description="NAD(P)-binding" evidence="1">
    <location>
        <begin position="6"/>
        <end position="170"/>
    </location>
</feature>
<dbReference type="EMBL" id="BAABHM010000011">
    <property type="protein sequence ID" value="GAA4704202.1"/>
    <property type="molecule type" value="Genomic_DNA"/>
</dbReference>
<protein>
    <submittedName>
        <fullName evidence="2">NAD(P)H-binding protein</fullName>
    </submittedName>
</protein>
<sequence length="271" mass="28941">MIVVTGSTGNIGRPLLDALTAAGESVTAVSRNPISLPEGARHFAGNLNDPEGLEPAFRGADRLFLMIPDPALPVSRIVETARASGIRRIVLLSSQRAQSRQDPVLTSMEQTVTGSVPEWTVLRPGGFASNALLWAESVRSTRTVRAPFADVGLPPIDPADIAAAAAAALLEDAHVGRYYTLNGPAAVTPREQVAAIGHALGEPVELVEQTREESFAELSRIWPPAVVEKTLDALGTPTDEERKPSSDTELALGRAPRDFTDWVARNIDAFR</sequence>
<organism evidence="2 3">
    <name type="scientific">Promicromonospora umidemergens</name>
    <dbReference type="NCBI Taxonomy" id="629679"/>
    <lineage>
        <taxon>Bacteria</taxon>
        <taxon>Bacillati</taxon>
        <taxon>Actinomycetota</taxon>
        <taxon>Actinomycetes</taxon>
        <taxon>Micrococcales</taxon>
        <taxon>Promicromonosporaceae</taxon>
        <taxon>Promicromonospora</taxon>
    </lineage>
</organism>
<evidence type="ECO:0000313" key="2">
    <source>
        <dbReference type="EMBL" id="GAA4704202.1"/>
    </source>
</evidence>
<dbReference type="Proteomes" id="UP001500843">
    <property type="component" value="Unassembled WGS sequence"/>
</dbReference>
<reference evidence="3" key="1">
    <citation type="journal article" date="2019" name="Int. J. Syst. Evol. Microbiol.">
        <title>The Global Catalogue of Microorganisms (GCM) 10K type strain sequencing project: providing services to taxonomists for standard genome sequencing and annotation.</title>
        <authorList>
            <consortium name="The Broad Institute Genomics Platform"/>
            <consortium name="The Broad Institute Genome Sequencing Center for Infectious Disease"/>
            <person name="Wu L."/>
            <person name="Ma J."/>
        </authorList>
    </citation>
    <scope>NUCLEOTIDE SEQUENCE [LARGE SCALE GENOMIC DNA]</scope>
    <source>
        <strain evidence="3">JCM 17975</strain>
    </source>
</reference>
<dbReference type="InterPro" id="IPR016040">
    <property type="entry name" value="NAD(P)-bd_dom"/>
</dbReference>
<dbReference type="InterPro" id="IPR036291">
    <property type="entry name" value="NAD(P)-bd_dom_sf"/>
</dbReference>
<name>A0ABP8XAI6_9MICO</name>
<dbReference type="Pfam" id="PF13460">
    <property type="entry name" value="NAD_binding_10"/>
    <property type="match status" value="1"/>
</dbReference>
<dbReference type="SUPFAM" id="SSF51735">
    <property type="entry name" value="NAD(P)-binding Rossmann-fold domains"/>
    <property type="match status" value="1"/>
</dbReference>
<dbReference type="RefSeq" id="WP_253867863.1">
    <property type="nucleotide sequence ID" value="NZ_BAABHM010000011.1"/>
</dbReference>
<accession>A0ABP8XAI6</accession>
<dbReference type="PANTHER" id="PTHR43162:SF1">
    <property type="entry name" value="PRESTALK A DIFFERENTIATION PROTEIN A"/>
    <property type="match status" value="1"/>
</dbReference>